<dbReference type="EMBL" id="FOEC01000001">
    <property type="protein sequence ID" value="SEO38466.1"/>
    <property type="molecule type" value="Genomic_DNA"/>
</dbReference>
<dbReference type="InterPro" id="IPR003439">
    <property type="entry name" value="ABC_transporter-like_ATP-bd"/>
</dbReference>
<dbReference type="Proteomes" id="UP000182975">
    <property type="component" value="Unassembled WGS sequence"/>
</dbReference>
<dbReference type="RefSeq" id="WP_066664346.1">
    <property type="nucleotide sequence ID" value="NZ_CP011402.1"/>
</dbReference>
<dbReference type="CDD" id="cd03214">
    <property type="entry name" value="ABC_Iron-Siderophores_B12_Hemin"/>
    <property type="match status" value="1"/>
</dbReference>
<dbReference type="Gene3D" id="3.40.50.300">
    <property type="entry name" value="P-loop containing nucleotide triphosphate hydrolases"/>
    <property type="match status" value="1"/>
</dbReference>
<dbReference type="PANTHER" id="PTHR42794">
    <property type="entry name" value="HEMIN IMPORT ATP-BINDING PROTEIN HMUV"/>
    <property type="match status" value="1"/>
</dbReference>
<proteinExistence type="predicted"/>
<evidence type="ECO:0000256" key="3">
    <source>
        <dbReference type="ARBA" id="ARBA00022840"/>
    </source>
</evidence>
<dbReference type="SMART" id="SM00382">
    <property type="entry name" value="AAA"/>
    <property type="match status" value="1"/>
</dbReference>
<dbReference type="PANTHER" id="PTHR42794:SF1">
    <property type="entry name" value="HEMIN IMPORT ATP-BINDING PROTEIN HMUV"/>
    <property type="match status" value="1"/>
</dbReference>
<keyword evidence="4" id="KW-1278">Translocase</keyword>
<feature type="domain" description="ABC transporter" evidence="5">
    <location>
        <begin position="2"/>
        <end position="236"/>
    </location>
</feature>
<keyword evidence="2" id="KW-0547">Nucleotide-binding</keyword>
<dbReference type="OrthoDB" id="5296765at2"/>
<accession>A0A172RZV0</accession>
<keyword evidence="3 6" id="KW-0067">ATP-binding</keyword>
<dbReference type="AlphaFoldDB" id="A0A172RZV0"/>
<organism evidence="6 7">
    <name type="scientific">Denitrobacterium detoxificans</name>
    <dbReference type="NCBI Taxonomy" id="79604"/>
    <lineage>
        <taxon>Bacteria</taxon>
        <taxon>Bacillati</taxon>
        <taxon>Actinomycetota</taxon>
        <taxon>Coriobacteriia</taxon>
        <taxon>Eggerthellales</taxon>
        <taxon>Eggerthellaceae</taxon>
        <taxon>Denitrobacterium</taxon>
    </lineage>
</organism>
<keyword evidence="7" id="KW-1185">Reference proteome</keyword>
<dbReference type="STRING" id="79604.AAY81_09365"/>
<dbReference type="GO" id="GO:0016887">
    <property type="term" value="F:ATP hydrolysis activity"/>
    <property type="evidence" value="ECO:0007669"/>
    <property type="project" value="InterPro"/>
</dbReference>
<evidence type="ECO:0000256" key="4">
    <source>
        <dbReference type="ARBA" id="ARBA00022967"/>
    </source>
</evidence>
<evidence type="ECO:0000313" key="7">
    <source>
        <dbReference type="Proteomes" id="UP000182975"/>
    </source>
</evidence>
<name>A0A172RZV0_9ACTN</name>
<dbReference type="GO" id="GO:0005524">
    <property type="term" value="F:ATP binding"/>
    <property type="evidence" value="ECO:0007669"/>
    <property type="project" value="UniProtKB-KW"/>
</dbReference>
<dbReference type="KEGG" id="ddt:AAY81_09365"/>
<evidence type="ECO:0000256" key="1">
    <source>
        <dbReference type="ARBA" id="ARBA00022448"/>
    </source>
</evidence>
<evidence type="ECO:0000313" key="6">
    <source>
        <dbReference type="EMBL" id="SEO38466.1"/>
    </source>
</evidence>
<dbReference type="InterPro" id="IPR003593">
    <property type="entry name" value="AAA+_ATPase"/>
</dbReference>
<dbReference type="Pfam" id="PF00005">
    <property type="entry name" value="ABC_tran"/>
    <property type="match status" value="1"/>
</dbReference>
<evidence type="ECO:0000256" key="2">
    <source>
        <dbReference type="ARBA" id="ARBA00022741"/>
    </source>
</evidence>
<dbReference type="PATRIC" id="fig|79604.3.peg.1879"/>
<evidence type="ECO:0000259" key="5">
    <source>
        <dbReference type="PROSITE" id="PS50893"/>
    </source>
</evidence>
<dbReference type="FunFam" id="3.40.50.300:FF:000134">
    <property type="entry name" value="Iron-enterobactin ABC transporter ATP-binding protein"/>
    <property type="match status" value="1"/>
</dbReference>
<dbReference type="PROSITE" id="PS50893">
    <property type="entry name" value="ABC_TRANSPORTER_2"/>
    <property type="match status" value="1"/>
</dbReference>
<sequence>MLEARDLHFSYRPDRPLLQGISIDIVPGSFLAILGVNGCGKSTLLSCLSAMRKPDSGDVLLDGAPIATVKRIERARKIALVAQHSHANRLTVYDAVLLGRHPRMSGAPSIEDYDVVDDVLARLELSDYALRYTDELSGGEYQKMALARAFVQQAETLLLDEPTNNLDPANQQEVMQATRDEVDGRGIAAAAVMHDINLSLRYCDRFLFLKDGKVDALGGREVVTPERMKSVYGMDCDVIDYGGRPVVIPR</sequence>
<dbReference type="InterPro" id="IPR027417">
    <property type="entry name" value="P-loop_NTPase"/>
</dbReference>
<protein>
    <submittedName>
        <fullName evidence="6">Iron complex transport system ATP-binding protein</fullName>
    </submittedName>
</protein>
<keyword evidence="1" id="KW-0813">Transport</keyword>
<reference evidence="7" key="1">
    <citation type="submission" date="2016-10" db="EMBL/GenBank/DDBJ databases">
        <authorList>
            <person name="Varghese N."/>
        </authorList>
    </citation>
    <scope>NUCLEOTIDE SEQUENCE [LARGE SCALE GENOMIC DNA]</scope>
    <source>
        <strain evidence="7">DSM 21843</strain>
    </source>
</reference>
<dbReference type="SUPFAM" id="SSF52540">
    <property type="entry name" value="P-loop containing nucleoside triphosphate hydrolases"/>
    <property type="match status" value="1"/>
</dbReference>
<gene>
    <name evidence="6" type="ORF">SAMN02910314_00070</name>
</gene>